<keyword evidence="1" id="KW-0238">DNA-binding</keyword>
<organism evidence="1">
    <name type="scientific">Moorella thermoacetica Y72</name>
    <dbReference type="NCBI Taxonomy" id="1325331"/>
    <lineage>
        <taxon>Bacteria</taxon>
        <taxon>Bacillati</taxon>
        <taxon>Bacillota</taxon>
        <taxon>Clostridia</taxon>
        <taxon>Neomoorellales</taxon>
        <taxon>Neomoorellaceae</taxon>
        <taxon>Neomoorella</taxon>
    </lineage>
</organism>
<name>A0A0S6UFA4_NEOTH</name>
<sequence length="138" mass="16307">MGKAEKALQRYFPLQRERASIRAARLRVEKHLEALRREVERDPALAEVLGAEIKRLKQRQARLLCRELEAEEYCEYIEATLTAAGLGVEDRSMLVHRYRDNWTWTRIAGQACLDESTIRYRVRKALDKLEPWLGRRKQ</sequence>
<evidence type="ECO:0000313" key="1">
    <source>
        <dbReference type="EMBL" id="GAF26893.1"/>
    </source>
</evidence>
<protein>
    <submittedName>
        <fullName evidence="1">Response regulator containing a CheY-like receiver domain and an HTH DNA-binding domain</fullName>
    </submittedName>
</protein>
<reference evidence="1" key="1">
    <citation type="journal article" date="2014" name="Gene">
        <title>Genome-guided analysis of transformation efficiency and carbon dioxide assimilation by Moorella thermoacetica Y72.</title>
        <authorList>
            <person name="Tsukahara K."/>
            <person name="Kita A."/>
            <person name="Nakashimada Y."/>
            <person name="Hoshino T."/>
            <person name="Murakami K."/>
        </authorList>
    </citation>
    <scope>NUCLEOTIDE SEQUENCE [LARGE SCALE GENOMIC DNA]</scope>
    <source>
        <strain evidence="1">Y72</strain>
    </source>
</reference>
<dbReference type="SUPFAM" id="SSF88659">
    <property type="entry name" value="Sigma3 and sigma4 domains of RNA polymerase sigma factors"/>
    <property type="match status" value="1"/>
</dbReference>
<dbReference type="EMBL" id="DF238840">
    <property type="protein sequence ID" value="GAF26893.1"/>
    <property type="molecule type" value="Genomic_DNA"/>
</dbReference>
<dbReference type="InterPro" id="IPR013324">
    <property type="entry name" value="RNA_pol_sigma_r3/r4-like"/>
</dbReference>
<dbReference type="Proteomes" id="UP000063718">
    <property type="component" value="Unassembled WGS sequence"/>
</dbReference>
<dbReference type="GO" id="GO:0003677">
    <property type="term" value="F:DNA binding"/>
    <property type="evidence" value="ECO:0007669"/>
    <property type="project" value="UniProtKB-KW"/>
</dbReference>
<accession>A0A0S6UFA4</accession>
<dbReference type="RefSeq" id="WP_025774609.1">
    <property type="nucleotide sequence ID" value="NZ_DF238840.1"/>
</dbReference>
<proteinExistence type="predicted"/>
<dbReference type="AlphaFoldDB" id="A0A0S6UFA4"/>
<gene>
    <name evidence="1" type="ORF">MTY_2233</name>
</gene>